<keyword evidence="7" id="KW-1185">Reference proteome</keyword>
<dbReference type="Pfam" id="PF21036">
    <property type="entry name" value="EryCIII-like_N"/>
    <property type="match status" value="1"/>
</dbReference>
<accession>A0ABU7PC34</accession>
<evidence type="ECO:0000313" key="6">
    <source>
        <dbReference type="EMBL" id="MEE4543370.1"/>
    </source>
</evidence>
<dbReference type="InterPro" id="IPR002213">
    <property type="entry name" value="UDP_glucos_trans"/>
</dbReference>
<evidence type="ECO:0000256" key="1">
    <source>
        <dbReference type="ARBA" id="ARBA00006962"/>
    </source>
</evidence>
<feature type="domain" description="Erythromycin biosynthesis protein CIII-like N-terminal" evidence="5">
    <location>
        <begin position="91"/>
        <end position="213"/>
    </location>
</feature>
<keyword evidence="3" id="KW-0808">Transferase</keyword>
<dbReference type="PANTHER" id="PTHR48050:SF13">
    <property type="entry name" value="STEROL 3-BETA-GLUCOSYLTRANSFERASE UGT80A2"/>
    <property type="match status" value="1"/>
</dbReference>
<dbReference type="Proteomes" id="UP001344658">
    <property type="component" value="Unassembled WGS sequence"/>
</dbReference>
<proteinExistence type="inferred from homology"/>
<feature type="domain" description="Erythromycin biosynthesis protein CIII-like C-terminal" evidence="4">
    <location>
        <begin position="230"/>
        <end position="373"/>
    </location>
</feature>
<dbReference type="CDD" id="cd03784">
    <property type="entry name" value="GT1_Gtf-like"/>
    <property type="match status" value="1"/>
</dbReference>
<dbReference type="Gene3D" id="3.40.50.2000">
    <property type="entry name" value="Glycogen Phosphorylase B"/>
    <property type="match status" value="2"/>
</dbReference>
<dbReference type="InterPro" id="IPR048284">
    <property type="entry name" value="EryCIII-like_N"/>
</dbReference>
<name>A0ABU7PC34_9ACTN</name>
<dbReference type="SUPFAM" id="SSF53756">
    <property type="entry name" value="UDP-Glycosyltransferase/glycogen phosphorylase"/>
    <property type="match status" value="1"/>
</dbReference>
<evidence type="ECO:0000313" key="7">
    <source>
        <dbReference type="Proteomes" id="UP001344658"/>
    </source>
</evidence>
<evidence type="ECO:0000259" key="5">
    <source>
        <dbReference type="Pfam" id="PF21036"/>
    </source>
</evidence>
<gene>
    <name evidence="6" type="ORF">V2S66_15495</name>
</gene>
<evidence type="ECO:0000259" key="4">
    <source>
        <dbReference type="Pfam" id="PF06722"/>
    </source>
</evidence>
<evidence type="ECO:0000256" key="3">
    <source>
        <dbReference type="ARBA" id="ARBA00022679"/>
    </source>
</evidence>
<sequence>MRILFTSVALPGHFFPLVPLAWTCRTLGHEVLIAVPDHFAATAVRTGLPVASSGAVPDFVDLQAGKAPPRSFEDGLVEHGEVFGRMAAGQLAGVRTLVASWRPDVVVSERAEFAGPLAAAERGVARAEFQWGIPSLDEYRTGAARVLAAEPGGLGAAGLPQPHLVFNAWPPSLRLAHAAGHRGVRHVAYNGDARVPGWAVAPRRRPRVCVTLGTLLPRLGDAARPGALDRVLSDLRRLDVEVVVAVADDVAARWQPLPEQVAHAGMLPLAQVLPACDVLIGHGGHGTTLTALAAGRPQLLLPRFDDQVDNAGAVAKSGAGIRLYPEETGPGVIAEAVGALLDDPRFGGAAESVAAEIAAQPPLADAAQDILALAG</sequence>
<dbReference type="InterPro" id="IPR010610">
    <property type="entry name" value="EryCIII-like_C"/>
</dbReference>
<dbReference type="EMBL" id="JAZEWV010000010">
    <property type="protein sequence ID" value="MEE4543370.1"/>
    <property type="molecule type" value="Genomic_DNA"/>
</dbReference>
<organism evidence="6 7">
    <name type="scientific">Actinacidiphila polyblastidii</name>
    <dbReference type="NCBI Taxonomy" id="3110430"/>
    <lineage>
        <taxon>Bacteria</taxon>
        <taxon>Bacillati</taxon>
        <taxon>Actinomycetota</taxon>
        <taxon>Actinomycetes</taxon>
        <taxon>Kitasatosporales</taxon>
        <taxon>Streptomycetaceae</taxon>
        <taxon>Actinacidiphila</taxon>
    </lineage>
</organism>
<evidence type="ECO:0000256" key="2">
    <source>
        <dbReference type="ARBA" id="ARBA00022676"/>
    </source>
</evidence>
<dbReference type="PANTHER" id="PTHR48050">
    <property type="entry name" value="STEROL 3-BETA-GLUCOSYLTRANSFERASE"/>
    <property type="match status" value="1"/>
</dbReference>
<dbReference type="InterPro" id="IPR050426">
    <property type="entry name" value="Glycosyltransferase_28"/>
</dbReference>
<comment type="caution">
    <text evidence="6">The sequence shown here is derived from an EMBL/GenBank/DDBJ whole genome shotgun (WGS) entry which is preliminary data.</text>
</comment>
<dbReference type="Pfam" id="PF06722">
    <property type="entry name" value="EryCIII-like_C"/>
    <property type="match status" value="1"/>
</dbReference>
<protein>
    <submittedName>
        <fullName evidence="6">Nucleotide disphospho-sugar-binding domain-containing protein</fullName>
    </submittedName>
</protein>
<keyword evidence="2" id="KW-0328">Glycosyltransferase</keyword>
<comment type="similarity">
    <text evidence="1">Belongs to the glycosyltransferase 28 family.</text>
</comment>
<dbReference type="RefSeq" id="WP_330795717.1">
    <property type="nucleotide sequence ID" value="NZ_JAZEWV010000010.1"/>
</dbReference>
<reference evidence="6 7" key="1">
    <citation type="submission" date="2023-12" db="EMBL/GenBank/DDBJ databases">
        <title>Streptomyces sp. V4-01.</title>
        <authorList>
            <person name="Somphong A."/>
            <person name="Phongsopitanun W."/>
        </authorList>
    </citation>
    <scope>NUCLEOTIDE SEQUENCE [LARGE SCALE GENOMIC DNA]</scope>
    <source>
        <strain evidence="6 7">V4-01</strain>
    </source>
</reference>